<feature type="repeat" description="WD" evidence="3">
    <location>
        <begin position="808"/>
        <end position="849"/>
    </location>
</feature>
<dbReference type="PROSITE" id="PS50294">
    <property type="entry name" value="WD_REPEATS_REGION"/>
    <property type="match status" value="14"/>
</dbReference>
<dbReference type="SMART" id="SM00530">
    <property type="entry name" value="HTH_XRE"/>
    <property type="match status" value="1"/>
</dbReference>
<dbReference type="PRINTS" id="PR00320">
    <property type="entry name" value="GPROTEINBRPT"/>
</dbReference>
<name>A0ABP6Y143_9ACTN</name>
<protein>
    <recommendedName>
        <fullName evidence="4">HTH cro/C1-type domain-containing protein</fullName>
    </recommendedName>
</protein>
<feature type="repeat" description="WD" evidence="3">
    <location>
        <begin position="1112"/>
        <end position="1153"/>
    </location>
</feature>
<dbReference type="SMART" id="SM00320">
    <property type="entry name" value="WD40"/>
    <property type="match status" value="14"/>
</dbReference>
<evidence type="ECO:0000313" key="5">
    <source>
        <dbReference type="EMBL" id="GAA3573229.1"/>
    </source>
</evidence>
<feature type="repeat" description="WD" evidence="3">
    <location>
        <begin position="718"/>
        <end position="751"/>
    </location>
</feature>
<feature type="repeat" description="WD" evidence="3">
    <location>
        <begin position="763"/>
        <end position="804"/>
    </location>
</feature>
<dbReference type="CDD" id="cd00200">
    <property type="entry name" value="WD40"/>
    <property type="match status" value="2"/>
</dbReference>
<dbReference type="InterPro" id="IPR036322">
    <property type="entry name" value="WD40_repeat_dom_sf"/>
</dbReference>
<evidence type="ECO:0000256" key="3">
    <source>
        <dbReference type="PROSITE-ProRule" id="PRU00221"/>
    </source>
</evidence>
<dbReference type="InterPro" id="IPR020472">
    <property type="entry name" value="WD40_PAC1"/>
</dbReference>
<dbReference type="PANTHER" id="PTHR22847">
    <property type="entry name" value="WD40 REPEAT PROTEIN"/>
    <property type="match status" value="1"/>
</dbReference>
<proteinExistence type="predicted"/>
<dbReference type="InterPro" id="IPR027417">
    <property type="entry name" value="P-loop_NTPase"/>
</dbReference>
<keyword evidence="1 3" id="KW-0853">WD repeat</keyword>
<sequence>MGPLPRGERPLDADDTALLRFAASLRGLRQEAGSPPYRALARRTHYSVTTLSGAAAGRRLPSLAVTLAYVEACGGDLKEWERRWHEVAAELATIPREQEAEQEPPYLGLAAFGREDADRFFGREELVGELAARLERRRLVAVFGASGAGKSSLLRAGLIPLLLGEAPDRPVAVFTPGASPLEECAIHLSGVTGRAPAQLLADLSADVRGLHLAIRSALAGQREDVELLLVVDQFEEVFTLCDDERERAAFIETLTTAATSPNGRCRVVLGVRADFYAHCTRYAELVDAFNEAQLTVGPMTAEQTRRAVVQPALQAGCSVEGRLVAALIAEVNGRVGVLPHLSHALLETWRRRRGNALTLAGFQAAGGLHGALAQSAETLYAELAPGRRRRAKSLLQRLTAVGEGTGDTKRRVARDELDTDDADTAFVLERLAEARLISLDRDTVELSHEALIGAWPRLRDWLAEDREGLVVHRRMTEAARTWELLGRDPGALYRGVRLAQAQDWIGRGRTVLSPLERAFVEAALAARAAEERADRRRTRHLQRLVGALTLLLVVAAVAVASAVAANRTATLERNTALSQKTAADATALRGTDPALAAQLGVAAYRLEPTAEAKGAMLSSYADPRAARLTGHTGNVNAVAFAPGGTRLASASWDNTVRLWDLTDPRRPHAQATLTGHTDNVNAVAFAPGGTHLASASWDGTVRLWDLTDPRRPRAEATVTGHTAHVNAVAFAPRGGLLATASTDRTAQLWDLTAPGRPRRVATLTGHTDGVVAVAFAADGRTLATASWDGTARLWDVSDPGRARAVQVLRGHTGPVVAVAFSPGGSLLATAGHDRTARLWELGDLRRVRAGVILHGHEDVVRSVAFSPDGRVLATASQDHSIRMWAVAGRHLTTLYGHSGAVVSVAFDPGGRTLASASDDHTIWVRDLPAPTLTSHDGAVCAVAFSPDGRALATAGRDRTVRLWDVTAAPATRALGVLTGHLDAVCGVAFAPGGRVLATAGYDRTVRLWDITRPEHASELAVITGYTDNVNSVAFSPDGRTLATVGLDPQVRLWDITDPRRPGALARLSGHTKGVNAVAFSPDGRTLATGGWDESARLWDVTDPRRPRQTALLSGHTNGVNAVAFRPDGQVLATSGFDGTARLWDLRSRRPLAVLTAHGDIVYSVAFSGDGRTLATAGADRTVRLWDASDPRRIGDPAVLTGHGDRIYLLDFAPDGHTLATASRDRTVRLWETVPERAAAALCASAGPRITLAGWRRYFTGADYRPPCP</sequence>
<dbReference type="InterPro" id="IPR049052">
    <property type="entry name" value="nSTAND1"/>
</dbReference>
<dbReference type="InterPro" id="IPR011043">
    <property type="entry name" value="Gal_Oxase/kelch_b-propeller"/>
</dbReference>
<dbReference type="PROSITE" id="PS50082">
    <property type="entry name" value="WD_REPEATS_2"/>
    <property type="match status" value="14"/>
</dbReference>
<dbReference type="Pfam" id="PF00400">
    <property type="entry name" value="WD40"/>
    <property type="match status" value="14"/>
</dbReference>
<dbReference type="InterPro" id="IPR001387">
    <property type="entry name" value="Cro/C1-type_HTH"/>
</dbReference>
<reference evidence="6" key="1">
    <citation type="journal article" date="2019" name="Int. J. Syst. Evol. Microbiol.">
        <title>The Global Catalogue of Microorganisms (GCM) 10K type strain sequencing project: providing services to taxonomists for standard genome sequencing and annotation.</title>
        <authorList>
            <consortium name="The Broad Institute Genomics Platform"/>
            <consortium name="The Broad Institute Genome Sequencing Center for Infectious Disease"/>
            <person name="Wu L."/>
            <person name="Ma J."/>
        </authorList>
    </citation>
    <scope>NUCLEOTIDE SEQUENCE [LARGE SCALE GENOMIC DNA]</scope>
    <source>
        <strain evidence="6">JCM 17326</strain>
    </source>
</reference>
<dbReference type="PANTHER" id="PTHR22847:SF637">
    <property type="entry name" value="WD REPEAT DOMAIN 5B"/>
    <property type="match status" value="1"/>
</dbReference>
<feature type="repeat" description="WD" evidence="3">
    <location>
        <begin position="977"/>
        <end position="1018"/>
    </location>
</feature>
<feature type="repeat" description="WD" evidence="3">
    <location>
        <begin position="894"/>
        <end position="927"/>
    </location>
</feature>
<feature type="repeat" description="WD" evidence="3">
    <location>
        <begin position="932"/>
        <end position="973"/>
    </location>
</feature>
<evidence type="ECO:0000256" key="2">
    <source>
        <dbReference type="ARBA" id="ARBA00022737"/>
    </source>
</evidence>
<feature type="repeat" description="WD" evidence="3">
    <location>
        <begin position="1154"/>
        <end position="1195"/>
    </location>
</feature>
<organism evidence="5 6">
    <name type="scientific">Nonomuraea rosea</name>
    <dbReference type="NCBI Taxonomy" id="638574"/>
    <lineage>
        <taxon>Bacteria</taxon>
        <taxon>Bacillati</taxon>
        <taxon>Actinomycetota</taxon>
        <taxon>Actinomycetes</taxon>
        <taxon>Streptosporangiales</taxon>
        <taxon>Streptosporangiaceae</taxon>
        <taxon>Nonomuraea</taxon>
    </lineage>
</organism>
<evidence type="ECO:0000256" key="1">
    <source>
        <dbReference type="ARBA" id="ARBA00022574"/>
    </source>
</evidence>
<evidence type="ECO:0000259" key="4">
    <source>
        <dbReference type="SMART" id="SM00530"/>
    </source>
</evidence>
<dbReference type="Proteomes" id="UP001500630">
    <property type="component" value="Unassembled WGS sequence"/>
</dbReference>
<keyword evidence="6" id="KW-1185">Reference proteome</keyword>
<evidence type="ECO:0000313" key="6">
    <source>
        <dbReference type="Proteomes" id="UP001500630"/>
    </source>
</evidence>
<feature type="repeat" description="WD" evidence="3">
    <location>
        <begin position="853"/>
        <end position="884"/>
    </location>
</feature>
<feature type="repeat" description="WD" evidence="3">
    <location>
        <begin position="673"/>
        <end position="714"/>
    </location>
</feature>
<feature type="repeat" description="WD" evidence="3">
    <location>
        <begin position="1199"/>
        <end position="1231"/>
    </location>
</feature>
<dbReference type="Gene3D" id="3.40.50.300">
    <property type="entry name" value="P-loop containing nucleotide triphosphate hydrolases"/>
    <property type="match status" value="1"/>
</dbReference>
<dbReference type="SUPFAM" id="SSF50965">
    <property type="entry name" value="Galactose oxidase, central domain"/>
    <property type="match status" value="1"/>
</dbReference>
<dbReference type="EMBL" id="BAABDQ010000015">
    <property type="protein sequence ID" value="GAA3573229.1"/>
    <property type="molecule type" value="Genomic_DNA"/>
</dbReference>
<gene>
    <name evidence="5" type="ORF">GCM10022419_062700</name>
</gene>
<feature type="domain" description="HTH cro/C1-type" evidence="4">
    <location>
        <begin position="18"/>
        <end position="80"/>
    </location>
</feature>
<dbReference type="InterPro" id="IPR001680">
    <property type="entry name" value="WD40_rpt"/>
</dbReference>
<dbReference type="InterPro" id="IPR015943">
    <property type="entry name" value="WD40/YVTN_repeat-like_dom_sf"/>
</dbReference>
<dbReference type="InterPro" id="IPR019775">
    <property type="entry name" value="WD40_repeat_CS"/>
</dbReference>
<feature type="repeat" description="WD" evidence="3">
    <location>
        <begin position="628"/>
        <end position="669"/>
    </location>
</feature>
<dbReference type="PROSITE" id="PS00678">
    <property type="entry name" value="WD_REPEATS_1"/>
    <property type="match status" value="10"/>
</dbReference>
<keyword evidence="2" id="KW-0677">Repeat</keyword>
<accession>A0ABP6Y143</accession>
<dbReference type="Gene3D" id="2.130.10.10">
    <property type="entry name" value="YVTN repeat-like/Quinoprotein amine dehydrogenase"/>
    <property type="match status" value="6"/>
</dbReference>
<dbReference type="Pfam" id="PF20703">
    <property type="entry name" value="nSTAND1"/>
    <property type="match status" value="1"/>
</dbReference>
<comment type="caution">
    <text evidence="5">The sequence shown here is derived from an EMBL/GenBank/DDBJ whole genome shotgun (WGS) entry which is preliminary data.</text>
</comment>
<dbReference type="SUPFAM" id="SSF52540">
    <property type="entry name" value="P-loop containing nucleoside triphosphate hydrolases"/>
    <property type="match status" value="1"/>
</dbReference>
<dbReference type="SUPFAM" id="SSF50978">
    <property type="entry name" value="WD40 repeat-like"/>
    <property type="match status" value="2"/>
</dbReference>
<feature type="repeat" description="WD" evidence="3">
    <location>
        <begin position="1067"/>
        <end position="1108"/>
    </location>
</feature>
<feature type="repeat" description="WD" evidence="3">
    <location>
        <begin position="1022"/>
        <end position="1063"/>
    </location>
</feature>